<dbReference type="Proteomes" id="UP000027093">
    <property type="component" value="Chromosome"/>
</dbReference>
<evidence type="ECO:0000256" key="1">
    <source>
        <dbReference type="SAM" id="Phobius"/>
    </source>
</evidence>
<dbReference type="KEGG" id="nvn:NVIE_004140"/>
<keyword evidence="1" id="KW-0812">Transmembrane</keyword>
<dbReference type="STRING" id="926571.NVIE_004140"/>
<gene>
    <name evidence="2" type="ORF">NVIE_004140</name>
</gene>
<accession>A0A060HN10</accession>
<keyword evidence="1" id="KW-1133">Transmembrane helix</keyword>
<keyword evidence="1" id="KW-0472">Membrane</keyword>
<protein>
    <submittedName>
        <fullName evidence="2">Uncharacterized protein</fullName>
    </submittedName>
</protein>
<dbReference type="GeneID" id="74945673"/>
<dbReference type="HOGENOM" id="CLU_201545_0_0_2"/>
<sequence>MSKINGENVAGAAFLFLASLFLAAGTINPVIASVAVVFYILAAAGAALVLLGYRTYRNEVRPTTVI</sequence>
<dbReference type="RefSeq" id="WP_075053784.1">
    <property type="nucleotide sequence ID" value="NZ_CP007536.1"/>
</dbReference>
<evidence type="ECO:0000313" key="3">
    <source>
        <dbReference type="Proteomes" id="UP000027093"/>
    </source>
</evidence>
<organism evidence="2 3">
    <name type="scientific">Nitrososphaera viennensis EN76</name>
    <dbReference type="NCBI Taxonomy" id="926571"/>
    <lineage>
        <taxon>Archaea</taxon>
        <taxon>Nitrososphaerota</taxon>
        <taxon>Nitrososphaeria</taxon>
        <taxon>Nitrososphaerales</taxon>
        <taxon>Nitrososphaeraceae</taxon>
        <taxon>Nitrososphaera</taxon>
    </lineage>
</organism>
<name>A0A060HN10_9ARCH</name>
<proteinExistence type="predicted"/>
<feature type="transmembrane region" description="Helical" evidence="1">
    <location>
        <begin position="35"/>
        <end position="53"/>
    </location>
</feature>
<keyword evidence="3" id="KW-1185">Reference proteome</keyword>
<evidence type="ECO:0000313" key="2">
    <source>
        <dbReference type="EMBL" id="AIC14607.1"/>
    </source>
</evidence>
<dbReference type="AlphaFoldDB" id="A0A060HN10"/>
<reference evidence="2 3" key="1">
    <citation type="journal article" date="2014" name="Int. J. Syst. Evol. Microbiol.">
        <title>Nitrososphaera viennensis gen. nov., sp. nov., an aerobic and mesophilic, ammonia-oxidizing archaeon from soil and a member of the archaeal phylum Thaumarchaeota.</title>
        <authorList>
            <person name="Stieglmeier M."/>
            <person name="Klingl A."/>
            <person name="Alves R.J."/>
            <person name="Rittmann S.K."/>
            <person name="Melcher M."/>
            <person name="Leisch N."/>
            <person name="Schleper C."/>
        </authorList>
    </citation>
    <scope>NUCLEOTIDE SEQUENCE [LARGE SCALE GENOMIC DNA]</scope>
    <source>
        <strain evidence="2">EN76</strain>
    </source>
</reference>
<dbReference type="EMBL" id="CP007536">
    <property type="protein sequence ID" value="AIC14607.1"/>
    <property type="molecule type" value="Genomic_DNA"/>
</dbReference>